<evidence type="ECO:0000313" key="2">
    <source>
        <dbReference type="Proteomes" id="UP000800036"/>
    </source>
</evidence>
<accession>A0A6A5VGS5</accession>
<dbReference type="Proteomes" id="UP000800036">
    <property type="component" value="Unassembled WGS sequence"/>
</dbReference>
<sequence>MPGMELNDNAMAYNIGDVVGINRAFQQVTENDDMQFVANSLGAYALQSATPRRRIQQRLSPLGYVKNVWPVEDDPRMYKRESLWKNNWHLVIKHTLKRDFALGCTNSPGSMSTICISVPDPQEQGLLSKTARDALIELASPALTWLPPTCATIIRDNYPDPFIRGNVTQAEAVVEFLKSPRAVAAVPTLGLGAAPGSRFGLSTDWSLIPDTDLPLASTILNAFQGGNEGIDSNSKPLRAVPTTQALVPRQLTQQVLQTRAGKDRWKVAEGIKSELKKIVEAENKELVERGTLGPSDLSNIWDPSGRAYMAAVNATPTWNRPVLGTTPGMSKVGTSNSIAALTLEGLKDMVHFDDPNSSNKWVLVKRKGRPMWFQQPGVCRVWRKLARARKEF</sequence>
<evidence type="ECO:0000313" key="1">
    <source>
        <dbReference type="EMBL" id="KAF1976394.1"/>
    </source>
</evidence>
<dbReference type="EMBL" id="ML976667">
    <property type="protein sequence ID" value="KAF1976394.1"/>
    <property type="molecule type" value="Genomic_DNA"/>
</dbReference>
<keyword evidence="2" id="KW-1185">Reference proteome</keyword>
<organism evidence="1 2">
    <name type="scientific">Bimuria novae-zelandiae CBS 107.79</name>
    <dbReference type="NCBI Taxonomy" id="1447943"/>
    <lineage>
        <taxon>Eukaryota</taxon>
        <taxon>Fungi</taxon>
        <taxon>Dikarya</taxon>
        <taxon>Ascomycota</taxon>
        <taxon>Pezizomycotina</taxon>
        <taxon>Dothideomycetes</taxon>
        <taxon>Pleosporomycetidae</taxon>
        <taxon>Pleosporales</taxon>
        <taxon>Massarineae</taxon>
        <taxon>Didymosphaeriaceae</taxon>
        <taxon>Bimuria</taxon>
    </lineage>
</organism>
<dbReference type="OrthoDB" id="3641440at2759"/>
<dbReference type="AlphaFoldDB" id="A0A6A5VGS5"/>
<protein>
    <submittedName>
        <fullName evidence="1">Uncharacterized protein</fullName>
    </submittedName>
</protein>
<gene>
    <name evidence="1" type="ORF">BU23DRAFT_566057</name>
</gene>
<proteinExistence type="predicted"/>
<name>A0A6A5VGS5_9PLEO</name>
<reference evidence="1" key="1">
    <citation type="journal article" date="2020" name="Stud. Mycol.">
        <title>101 Dothideomycetes genomes: a test case for predicting lifestyles and emergence of pathogens.</title>
        <authorList>
            <person name="Haridas S."/>
            <person name="Albert R."/>
            <person name="Binder M."/>
            <person name="Bloem J."/>
            <person name="Labutti K."/>
            <person name="Salamov A."/>
            <person name="Andreopoulos B."/>
            <person name="Baker S."/>
            <person name="Barry K."/>
            <person name="Bills G."/>
            <person name="Bluhm B."/>
            <person name="Cannon C."/>
            <person name="Castanera R."/>
            <person name="Culley D."/>
            <person name="Daum C."/>
            <person name="Ezra D."/>
            <person name="Gonzalez J."/>
            <person name="Henrissat B."/>
            <person name="Kuo A."/>
            <person name="Liang C."/>
            <person name="Lipzen A."/>
            <person name="Lutzoni F."/>
            <person name="Magnuson J."/>
            <person name="Mondo S."/>
            <person name="Nolan M."/>
            <person name="Ohm R."/>
            <person name="Pangilinan J."/>
            <person name="Park H.-J."/>
            <person name="Ramirez L."/>
            <person name="Alfaro M."/>
            <person name="Sun H."/>
            <person name="Tritt A."/>
            <person name="Yoshinaga Y."/>
            <person name="Zwiers L.-H."/>
            <person name="Turgeon B."/>
            <person name="Goodwin S."/>
            <person name="Spatafora J."/>
            <person name="Crous P."/>
            <person name="Grigoriev I."/>
        </authorList>
    </citation>
    <scope>NUCLEOTIDE SEQUENCE</scope>
    <source>
        <strain evidence="1">CBS 107.79</strain>
    </source>
</reference>